<dbReference type="InterPro" id="IPR055217">
    <property type="entry name" value="TPR_EMC2"/>
</dbReference>
<sequence length="307" mass="34694">MVEQRITLEEAVAWLHEQRVNPDRSSYDVVRYGEWILENDELFALGDDLWSFLEQLGLASAEMGKYELAELCLSRLTTRFPNSSRVVLFQGTVLESKGSLQEAQRLYESFLRQDPSHLLIVKRRIACLRSQADKMREATEALADFVDHFPLDQEAWQELASVYLEQNKYAQAAFALEELILLAPHNIFYLLQYAEVLYTNGDLAKAYKIYLRILELGDEELKPKNPSTKKLQSGPWVRALWGLKLCSAQLLANKEKQSDGEVVASKIAQIDALATDLLMTQAYAPDATDSAPLAIRHAARSCLGNAP</sequence>
<dbReference type="EMBL" id="CP119943">
    <property type="protein sequence ID" value="WFC98026.1"/>
    <property type="molecule type" value="Genomic_DNA"/>
</dbReference>
<dbReference type="PANTHER" id="PTHR12760">
    <property type="entry name" value="TETRATRICOPEPTIDE REPEAT PROTEIN"/>
    <property type="match status" value="1"/>
</dbReference>
<comment type="subcellular location">
    <subcellularLocation>
        <location evidence="4">Endoplasmic reticulum membrane</location>
        <topology evidence="4">Peripheral membrane protein</topology>
        <orientation evidence="4">Cytoplasmic side</orientation>
    </subcellularLocation>
</comment>
<dbReference type="GO" id="GO:0072546">
    <property type="term" value="C:EMC complex"/>
    <property type="evidence" value="ECO:0007669"/>
    <property type="project" value="UniProtKB-UniRule"/>
</dbReference>
<keyword evidence="7" id="KW-1185">Reference proteome</keyword>
<accession>A0AAJ5YQ22</accession>
<comment type="function">
    <text evidence="4">Part of the endoplasmic reticulum membrane protein complex (EMC) that enables the energy-independent insertion into endoplasmic reticulum membranes of newly synthesized membrane proteins.</text>
</comment>
<evidence type="ECO:0000259" key="5">
    <source>
        <dbReference type="Pfam" id="PF22890"/>
    </source>
</evidence>
<evidence type="ECO:0000313" key="7">
    <source>
        <dbReference type="Proteomes" id="UP001219567"/>
    </source>
</evidence>
<dbReference type="PROSITE" id="PS50005">
    <property type="entry name" value="TPR"/>
    <property type="match status" value="1"/>
</dbReference>
<name>A0AAJ5YQ22_9BASI</name>
<keyword evidence="4" id="KW-0472">Membrane</keyword>
<dbReference type="Pfam" id="PF13174">
    <property type="entry name" value="TPR_6"/>
    <property type="match status" value="1"/>
</dbReference>
<gene>
    <name evidence="6" type="primary">oca3</name>
    <name evidence="6" type="ORF">MYAM1_000747</name>
</gene>
<proteinExistence type="inferred from homology"/>
<dbReference type="SUPFAM" id="SSF48452">
    <property type="entry name" value="TPR-like"/>
    <property type="match status" value="1"/>
</dbReference>
<comment type="subunit">
    <text evidence="4">Component of the ER membrane protein complex (EMC).</text>
</comment>
<feature type="domain" description="EMC2 TPR-like" evidence="5">
    <location>
        <begin position="91"/>
        <end position="196"/>
    </location>
</feature>
<dbReference type="InterPro" id="IPR019734">
    <property type="entry name" value="TPR_rpt"/>
</dbReference>
<protein>
    <recommendedName>
        <fullName evidence="4">ER membrane protein complex subunit 2</fullName>
    </recommendedName>
</protein>
<reference evidence="6 7" key="1">
    <citation type="submission" date="2023-03" db="EMBL/GenBank/DDBJ databases">
        <title>Mating type loci evolution in Malassezia.</title>
        <authorList>
            <person name="Coelho M.A."/>
        </authorList>
    </citation>
    <scope>NUCLEOTIDE SEQUENCE [LARGE SCALE GENOMIC DNA]</scope>
    <source>
        <strain evidence="6 7">CBS 9725</strain>
    </source>
</reference>
<evidence type="ECO:0000256" key="2">
    <source>
        <dbReference type="ARBA" id="ARBA00022803"/>
    </source>
</evidence>
<dbReference type="SMART" id="SM00028">
    <property type="entry name" value="TPR"/>
    <property type="match status" value="4"/>
</dbReference>
<organism evidence="6 7">
    <name type="scientific">Malassezia yamatoensis</name>
    <dbReference type="NCBI Taxonomy" id="253288"/>
    <lineage>
        <taxon>Eukaryota</taxon>
        <taxon>Fungi</taxon>
        <taxon>Dikarya</taxon>
        <taxon>Basidiomycota</taxon>
        <taxon>Ustilaginomycotina</taxon>
        <taxon>Malasseziomycetes</taxon>
        <taxon>Malasseziales</taxon>
        <taxon>Malasseziaceae</taxon>
        <taxon>Malassezia</taxon>
    </lineage>
</organism>
<dbReference type="InterPro" id="IPR011990">
    <property type="entry name" value="TPR-like_helical_dom_sf"/>
</dbReference>
<dbReference type="Pfam" id="PF22890">
    <property type="entry name" value="TPR_EMC2"/>
    <property type="match status" value="1"/>
</dbReference>
<comment type="similarity">
    <text evidence="4">Belongs to the EMC2 family.</text>
</comment>
<evidence type="ECO:0000256" key="4">
    <source>
        <dbReference type="RuleBase" id="RU367091"/>
    </source>
</evidence>
<dbReference type="AlphaFoldDB" id="A0AAJ5YQ22"/>
<evidence type="ECO:0000256" key="1">
    <source>
        <dbReference type="ARBA" id="ARBA00022737"/>
    </source>
</evidence>
<dbReference type="Gene3D" id="1.25.40.10">
    <property type="entry name" value="Tetratricopeptide repeat domain"/>
    <property type="match status" value="1"/>
</dbReference>
<evidence type="ECO:0000313" key="6">
    <source>
        <dbReference type="EMBL" id="WFC98026.1"/>
    </source>
</evidence>
<feature type="repeat" description="TPR" evidence="3">
    <location>
        <begin position="153"/>
        <end position="186"/>
    </location>
</feature>
<keyword evidence="1" id="KW-0677">Repeat</keyword>
<evidence type="ECO:0000256" key="3">
    <source>
        <dbReference type="PROSITE-ProRule" id="PRU00339"/>
    </source>
</evidence>
<dbReference type="InterPro" id="IPR039856">
    <property type="entry name" value="EMC2-like"/>
</dbReference>
<dbReference type="Proteomes" id="UP001219567">
    <property type="component" value="Chromosome 1"/>
</dbReference>
<keyword evidence="2 3" id="KW-0802">TPR repeat</keyword>
<keyword evidence="4" id="KW-0256">Endoplasmic reticulum</keyword>